<sequence>MVLPAGAVCRSCCFLLLLLSLSIGPAVAHNVTEVVAERLFGKPSHQLGQSAASRCRLVVKPCSKTWRSHVPDGGGLRLGSAYALPSEIVLPGEGTITIPDNATMIVGRAGILLPEDVILGHGGTNIIPTDMELGGHLTFPNVNVTMPRALRHHDGTTRPAGFVQIGGGTIEAGSAWLGGIRLSSGTLIPAATVIPAGTVLPAGTTLPGGTTLPRGTVLPAGVNLPGGTAYPRSISLPRGV</sequence>
<protein>
    <submittedName>
        <fullName evidence="2">Uncharacterized protein</fullName>
    </submittedName>
</protein>
<comment type="caution">
    <text evidence="2">The sequence shown here is derived from an EMBL/GenBank/DDBJ whole genome shotgun (WGS) entry which is preliminary data.</text>
</comment>
<evidence type="ECO:0000313" key="2">
    <source>
        <dbReference type="EMBL" id="KAK1771920.1"/>
    </source>
</evidence>
<dbReference type="AlphaFoldDB" id="A0AAJ0C851"/>
<dbReference type="RefSeq" id="XP_060288133.1">
    <property type="nucleotide sequence ID" value="XM_060431692.1"/>
</dbReference>
<name>A0AAJ0C851_9PEZI</name>
<proteinExistence type="predicted"/>
<dbReference type="SUPFAM" id="SSF51161">
    <property type="entry name" value="Trimeric LpxA-like enzymes"/>
    <property type="match status" value="1"/>
</dbReference>
<reference evidence="2" key="1">
    <citation type="submission" date="2023-06" db="EMBL/GenBank/DDBJ databases">
        <title>Genome-scale phylogeny and comparative genomics of the fungal order Sordariales.</title>
        <authorList>
            <consortium name="Lawrence Berkeley National Laboratory"/>
            <person name="Hensen N."/>
            <person name="Bonometti L."/>
            <person name="Westerberg I."/>
            <person name="Brannstrom I.O."/>
            <person name="Guillou S."/>
            <person name="Cros-Aarteil S."/>
            <person name="Calhoun S."/>
            <person name="Haridas S."/>
            <person name="Kuo A."/>
            <person name="Mondo S."/>
            <person name="Pangilinan J."/>
            <person name="Riley R."/>
            <person name="Labutti K."/>
            <person name="Andreopoulos B."/>
            <person name="Lipzen A."/>
            <person name="Chen C."/>
            <person name="Yanf M."/>
            <person name="Daum C."/>
            <person name="Ng V."/>
            <person name="Clum A."/>
            <person name="Steindorff A."/>
            <person name="Ohm R."/>
            <person name="Martin F."/>
            <person name="Silar P."/>
            <person name="Natvig D."/>
            <person name="Lalanne C."/>
            <person name="Gautier V."/>
            <person name="Ament-Velasquez S.L."/>
            <person name="Kruys A."/>
            <person name="Hutchinson M.I."/>
            <person name="Powell A.J."/>
            <person name="Barry K."/>
            <person name="Miller A.N."/>
            <person name="Grigoriev I.V."/>
            <person name="Debuchy R."/>
            <person name="Gladieux P."/>
            <person name="Thoren M.H."/>
            <person name="Johannesson H."/>
        </authorList>
    </citation>
    <scope>NUCLEOTIDE SEQUENCE</scope>
    <source>
        <strain evidence="2">8032-3</strain>
    </source>
</reference>
<accession>A0AAJ0C851</accession>
<keyword evidence="3" id="KW-1185">Reference proteome</keyword>
<dbReference type="GeneID" id="85314879"/>
<keyword evidence="1" id="KW-0732">Signal</keyword>
<feature type="chain" id="PRO_5042618012" evidence="1">
    <location>
        <begin position="29"/>
        <end position="240"/>
    </location>
</feature>
<evidence type="ECO:0000313" key="3">
    <source>
        <dbReference type="Proteomes" id="UP001244011"/>
    </source>
</evidence>
<dbReference type="Proteomes" id="UP001244011">
    <property type="component" value="Unassembled WGS sequence"/>
</dbReference>
<dbReference type="InterPro" id="IPR011004">
    <property type="entry name" value="Trimer_LpxA-like_sf"/>
</dbReference>
<evidence type="ECO:0000256" key="1">
    <source>
        <dbReference type="SAM" id="SignalP"/>
    </source>
</evidence>
<organism evidence="2 3">
    <name type="scientific">Phialemonium atrogriseum</name>
    <dbReference type="NCBI Taxonomy" id="1093897"/>
    <lineage>
        <taxon>Eukaryota</taxon>
        <taxon>Fungi</taxon>
        <taxon>Dikarya</taxon>
        <taxon>Ascomycota</taxon>
        <taxon>Pezizomycotina</taxon>
        <taxon>Sordariomycetes</taxon>
        <taxon>Sordariomycetidae</taxon>
        <taxon>Cephalothecales</taxon>
        <taxon>Cephalothecaceae</taxon>
        <taxon>Phialemonium</taxon>
    </lineage>
</organism>
<feature type="signal peptide" evidence="1">
    <location>
        <begin position="1"/>
        <end position="28"/>
    </location>
</feature>
<dbReference type="EMBL" id="MU838998">
    <property type="protein sequence ID" value="KAK1771920.1"/>
    <property type="molecule type" value="Genomic_DNA"/>
</dbReference>
<gene>
    <name evidence="2" type="ORF">QBC33DRAFT_592676</name>
</gene>